<dbReference type="PANTHER" id="PTHR15741:SF27">
    <property type="entry name" value="TRANSCRIPTION FACTOR AP-4"/>
    <property type="match status" value="1"/>
</dbReference>
<evidence type="ECO:0000313" key="8">
    <source>
        <dbReference type="EMBL" id="KAF2847685.1"/>
    </source>
</evidence>
<gene>
    <name evidence="8" type="ORF">T440DRAFT_185393</name>
</gene>
<dbReference type="InterPro" id="IPR011598">
    <property type="entry name" value="bHLH_dom"/>
</dbReference>
<organism evidence="8 9">
    <name type="scientific">Plenodomus tracheiphilus IPT5</name>
    <dbReference type="NCBI Taxonomy" id="1408161"/>
    <lineage>
        <taxon>Eukaryota</taxon>
        <taxon>Fungi</taxon>
        <taxon>Dikarya</taxon>
        <taxon>Ascomycota</taxon>
        <taxon>Pezizomycotina</taxon>
        <taxon>Dothideomycetes</taxon>
        <taxon>Pleosporomycetidae</taxon>
        <taxon>Pleosporales</taxon>
        <taxon>Pleosporineae</taxon>
        <taxon>Leptosphaeriaceae</taxon>
        <taxon>Plenodomus</taxon>
    </lineage>
</organism>
<dbReference type="Proteomes" id="UP000799423">
    <property type="component" value="Unassembled WGS sequence"/>
</dbReference>
<dbReference type="InterPro" id="IPR036638">
    <property type="entry name" value="HLH_DNA-bd_sf"/>
</dbReference>
<evidence type="ECO:0000313" key="9">
    <source>
        <dbReference type="Proteomes" id="UP000799423"/>
    </source>
</evidence>
<dbReference type="OrthoDB" id="5778525at2759"/>
<dbReference type="GO" id="GO:0000978">
    <property type="term" value="F:RNA polymerase II cis-regulatory region sequence-specific DNA binding"/>
    <property type="evidence" value="ECO:0007669"/>
    <property type="project" value="TreeGrafter"/>
</dbReference>
<evidence type="ECO:0000256" key="5">
    <source>
        <dbReference type="ARBA" id="ARBA00023242"/>
    </source>
</evidence>
<dbReference type="AlphaFoldDB" id="A0A6A7AZV7"/>
<keyword evidence="9" id="KW-1185">Reference proteome</keyword>
<protein>
    <recommendedName>
        <fullName evidence="7">BHLH domain-containing protein</fullName>
    </recommendedName>
</protein>
<feature type="region of interest" description="Disordered" evidence="6">
    <location>
        <begin position="219"/>
        <end position="261"/>
    </location>
</feature>
<comment type="subcellular location">
    <subcellularLocation>
        <location evidence="1">Nucleus</location>
    </subcellularLocation>
</comment>
<keyword evidence="2" id="KW-0805">Transcription regulation</keyword>
<feature type="domain" description="BHLH" evidence="7">
    <location>
        <begin position="366"/>
        <end position="417"/>
    </location>
</feature>
<dbReference type="SUPFAM" id="SSF47459">
    <property type="entry name" value="HLH, helix-loop-helix DNA-binding domain"/>
    <property type="match status" value="1"/>
</dbReference>
<sequence>MGDKDPPPFGYTFSDDFFAGPSPTLDAEAPPQGHGQSLLNDLENQSLADFFSNTDPFHLAEPDAFPAPLDSKDAVWDYNNWSDFIAPATVHRVTTTIPDHAHLHHSYYHEPAFTSSLQADHLGNTHDDLQAASTLFNTTQPSYAPSRAHSYHGPPVPLLDTNASSASASSHNGRPMVITPHGPINEQLAALLPKHNENGTLDAQLAAHWAANKASEQIQQHEAEHNPGFKKPNFKRSYTFGTDNSFNSPAGFSRPHDPSHYDDPRFLVRSIVGLPEPATSMSIPPIRSHDKSEDEKSEDGTSADESSDKPPRKRRKGKSRVDQESPRKTARNGKNRKTSLLEENSKKKRVSAAAQKLQRENLTEEQKRSNHILSEQKRRNLIKRGFDDLHDLVPEIRNGGLSKSSVLTEAGNFLEKLIQDNNAFWHLSGGAPSASSG</sequence>
<proteinExistence type="predicted"/>
<evidence type="ECO:0000256" key="1">
    <source>
        <dbReference type="ARBA" id="ARBA00004123"/>
    </source>
</evidence>
<evidence type="ECO:0000259" key="7">
    <source>
        <dbReference type="PROSITE" id="PS50888"/>
    </source>
</evidence>
<evidence type="ECO:0000256" key="2">
    <source>
        <dbReference type="ARBA" id="ARBA00023015"/>
    </source>
</evidence>
<dbReference type="GO" id="GO:0046983">
    <property type="term" value="F:protein dimerization activity"/>
    <property type="evidence" value="ECO:0007669"/>
    <property type="project" value="InterPro"/>
</dbReference>
<evidence type="ECO:0000256" key="4">
    <source>
        <dbReference type="ARBA" id="ARBA00023163"/>
    </source>
</evidence>
<feature type="region of interest" description="Disordered" evidence="6">
    <location>
        <begin position="276"/>
        <end position="376"/>
    </location>
</feature>
<evidence type="ECO:0000256" key="6">
    <source>
        <dbReference type="SAM" id="MobiDB-lite"/>
    </source>
</evidence>
<dbReference type="EMBL" id="MU006323">
    <property type="protein sequence ID" value="KAF2847685.1"/>
    <property type="molecule type" value="Genomic_DNA"/>
</dbReference>
<feature type="compositionally biased region" description="Basic residues" evidence="6">
    <location>
        <begin position="328"/>
        <end position="337"/>
    </location>
</feature>
<feature type="compositionally biased region" description="Basic and acidic residues" evidence="6">
    <location>
        <begin position="357"/>
        <end position="376"/>
    </location>
</feature>
<dbReference type="Pfam" id="PF00010">
    <property type="entry name" value="HLH"/>
    <property type="match status" value="1"/>
</dbReference>
<dbReference type="InterPro" id="IPR052207">
    <property type="entry name" value="Max-like/E-box_TFs"/>
</dbReference>
<dbReference type="PROSITE" id="PS50888">
    <property type="entry name" value="BHLH"/>
    <property type="match status" value="1"/>
</dbReference>
<name>A0A6A7AZV7_9PLEO</name>
<keyword evidence="4" id="KW-0804">Transcription</keyword>
<dbReference type="GO" id="GO:0005634">
    <property type="term" value="C:nucleus"/>
    <property type="evidence" value="ECO:0007669"/>
    <property type="project" value="UniProtKB-SubCell"/>
</dbReference>
<dbReference type="SMART" id="SM00353">
    <property type="entry name" value="HLH"/>
    <property type="match status" value="1"/>
</dbReference>
<keyword evidence="3" id="KW-0238">DNA-binding</keyword>
<accession>A0A6A7AZV7</accession>
<reference evidence="8" key="1">
    <citation type="submission" date="2020-01" db="EMBL/GenBank/DDBJ databases">
        <authorList>
            <consortium name="DOE Joint Genome Institute"/>
            <person name="Haridas S."/>
            <person name="Albert R."/>
            <person name="Binder M."/>
            <person name="Bloem J."/>
            <person name="Labutti K."/>
            <person name="Salamov A."/>
            <person name="Andreopoulos B."/>
            <person name="Baker S.E."/>
            <person name="Barry K."/>
            <person name="Bills G."/>
            <person name="Bluhm B.H."/>
            <person name="Cannon C."/>
            <person name="Castanera R."/>
            <person name="Culley D.E."/>
            <person name="Daum C."/>
            <person name="Ezra D."/>
            <person name="Gonzalez J.B."/>
            <person name="Henrissat B."/>
            <person name="Kuo A."/>
            <person name="Liang C."/>
            <person name="Lipzen A."/>
            <person name="Lutzoni F."/>
            <person name="Magnuson J."/>
            <person name="Mondo S."/>
            <person name="Nolan M."/>
            <person name="Ohm R."/>
            <person name="Pangilinan J."/>
            <person name="Park H.-J."/>
            <person name="Ramirez L."/>
            <person name="Alfaro M."/>
            <person name="Sun H."/>
            <person name="Tritt A."/>
            <person name="Yoshinaga Y."/>
            <person name="Zwiers L.-H."/>
            <person name="Turgeon B.G."/>
            <person name="Goodwin S.B."/>
            <person name="Spatafora J.W."/>
            <person name="Crous P.W."/>
            <person name="Grigoriev I.V."/>
        </authorList>
    </citation>
    <scope>NUCLEOTIDE SEQUENCE</scope>
    <source>
        <strain evidence="8">IPT5</strain>
    </source>
</reference>
<dbReference type="GO" id="GO:0000981">
    <property type="term" value="F:DNA-binding transcription factor activity, RNA polymerase II-specific"/>
    <property type="evidence" value="ECO:0007669"/>
    <property type="project" value="TreeGrafter"/>
</dbReference>
<feature type="compositionally biased region" description="Polar residues" evidence="6">
    <location>
        <begin position="239"/>
        <end position="250"/>
    </location>
</feature>
<dbReference type="PANTHER" id="PTHR15741">
    <property type="entry name" value="BASIC HELIX-LOOP-HELIX ZIP TRANSCRIPTION FACTOR"/>
    <property type="match status" value="1"/>
</dbReference>
<evidence type="ECO:0000256" key="3">
    <source>
        <dbReference type="ARBA" id="ARBA00023125"/>
    </source>
</evidence>
<keyword evidence="5" id="KW-0539">Nucleus</keyword>
<dbReference type="Gene3D" id="4.10.280.10">
    <property type="entry name" value="Helix-loop-helix DNA-binding domain"/>
    <property type="match status" value="1"/>
</dbReference>